<dbReference type="AntiFam" id="ANF00031">
    <property type="entry name" value="Antisense to tmRNA"/>
</dbReference>
<proteinExistence type="predicted"/>
<keyword evidence="1" id="KW-1133">Transmembrane helix</keyword>
<keyword evidence="1" id="KW-0812">Transmembrane</keyword>
<accession>A0A447JDU7</accession>
<organism evidence="2 3">
    <name type="scientific">Salmonella enterica subsp. enterica serovar Daytona</name>
    <dbReference type="NCBI Taxonomy" id="1962639"/>
    <lineage>
        <taxon>Bacteria</taxon>
        <taxon>Pseudomonadati</taxon>
        <taxon>Pseudomonadota</taxon>
        <taxon>Gammaproteobacteria</taxon>
        <taxon>Enterobacterales</taxon>
        <taxon>Enterobacteriaceae</taxon>
        <taxon>Salmonella</taxon>
    </lineage>
</organism>
<evidence type="ECO:0000256" key="1">
    <source>
        <dbReference type="SAM" id="Phobius"/>
    </source>
</evidence>
<name>A0A447JDU7_SALET</name>
<gene>
    <name evidence="2" type="ORF">NCTC7102_01487</name>
</gene>
<keyword evidence="1" id="KW-0472">Membrane</keyword>
<evidence type="ECO:0000313" key="2">
    <source>
        <dbReference type="EMBL" id="VDY39223.1"/>
    </source>
</evidence>
<dbReference type="EMBL" id="LR133909">
    <property type="protein sequence ID" value="VDY39223.1"/>
    <property type="molecule type" value="Genomic_DNA"/>
</dbReference>
<dbReference type="AlphaFoldDB" id="A0A447JDU7"/>
<feature type="transmembrane region" description="Helical" evidence="1">
    <location>
        <begin position="57"/>
        <end position="75"/>
    </location>
</feature>
<protein>
    <submittedName>
        <fullName evidence="2">Uncharacterized protein</fullName>
    </submittedName>
</protein>
<dbReference type="Proteomes" id="UP000281393">
    <property type="component" value="Chromosome"/>
</dbReference>
<evidence type="ECO:0000313" key="3">
    <source>
        <dbReference type="Proteomes" id="UP000281393"/>
    </source>
</evidence>
<sequence length="96" mass="11953">MLFDGIWYTPESQLCHTPKEKRPETPRESGRYIWWSWRELNPRPKFLHTIFTLTKTYIYFLNHYVIYFCICRVLWRFKALPPMCRHYFLVFILPGF</sequence>
<reference evidence="2 3" key="1">
    <citation type="submission" date="2018-12" db="EMBL/GenBank/DDBJ databases">
        <authorList>
            <consortium name="Pathogen Informatics"/>
        </authorList>
    </citation>
    <scope>NUCLEOTIDE SEQUENCE [LARGE SCALE GENOMIC DNA]</scope>
    <source>
        <strain evidence="2 3">NCTC7102</strain>
    </source>
</reference>